<reference evidence="2" key="1">
    <citation type="journal article" date="2019" name="Int. J. Syst. Evol. Microbiol.">
        <title>The Global Catalogue of Microorganisms (GCM) 10K type strain sequencing project: providing services to taxonomists for standard genome sequencing and annotation.</title>
        <authorList>
            <consortium name="The Broad Institute Genomics Platform"/>
            <consortium name="The Broad Institute Genome Sequencing Center for Infectious Disease"/>
            <person name="Wu L."/>
            <person name="Ma J."/>
        </authorList>
    </citation>
    <scope>NUCLEOTIDE SEQUENCE [LARGE SCALE GENOMIC DNA]</scope>
    <source>
        <strain evidence="2">CECT 7806</strain>
    </source>
</reference>
<accession>A0ABT8AVA3</accession>
<comment type="caution">
    <text evidence="1">The sequence shown here is derived from an EMBL/GenBank/DDBJ whole genome shotgun (WGS) entry which is preliminary data.</text>
</comment>
<name>A0ABT8AVA3_9HYPH</name>
<dbReference type="RefSeq" id="WP_238291703.1">
    <property type="nucleotide sequence ID" value="NZ_BPQS01000044.1"/>
</dbReference>
<dbReference type="EMBL" id="JAUFPT010000073">
    <property type="protein sequence ID" value="MDN3573350.1"/>
    <property type="molecule type" value="Genomic_DNA"/>
</dbReference>
<dbReference type="InterPro" id="IPR008514">
    <property type="entry name" value="T6SS_Hcp"/>
</dbReference>
<keyword evidence="2" id="KW-1185">Reference proteome</keyword>
<proteinExistence type="predicted"/>
<protein>
    <submittedName>
        <fullName evidence="1">Type VI secretion system tube protein Hcp</fullName>
    </submittedName>
</protein>
<organism evidence="1 2">
    <name type="scientific">Methylobacterium longum</name>
    <dbReference type="NCBI Taxonomy" id="767694"/>
    <lineage>
        <taxon>Bacteria</taxon>
        <taxon>Pseudomonadati</taxon>
        <taxon>Pseudomonadota</taxon>
        <taxon>Alphaproteobacteria</taxon>
        <taxon>Hyphomicrobiales</taxon>
        <taxon>Methylobacteriaceae</taxon>
        <taxon>Methylobacterium</taxon>
    </lineage>
</organism>
<dbReference type="InterPro" id="IPR053165">
    <property type="entry name" value="HSI-I_assembly_Hcp1"/>
</dbReference>
<gene>
    <name evidence="1" type="ORF">QWZ18_22350</name>
</gene>
<dbReference type="Gene3D" id="2.30.110.20">
    <property type="entry name" value="Hcp1-like"/>
    <property type="match status" value="1"/>
</dbReference>
<dbReference type="PANTHER" id="PTHR36152:SF5">
    <property type="entry name" value="PROTEIN HCP1"/>
    <property type="match status" value="1"/>
</dbReference>
<dbReference type="Proteomes" id="UP001244297">
    <property type="component" value="Unassembled WGS sequence"/>
</dbReference>
<dbReference type="Pfam" id="PF05638">
    <property type="entry name" value="T6SS_HCP"/>
    <property type="match status" value="1"/>
</dbReference>
<dbReference type="InterPro" id="IPR036624">
    <property type="entry name" value="Hcp1-lik_sf"/>
</dbReference>
<dbReference type="PANTHER" id="PTHR36152">
    <property type="entry name" value="CYTOPLASMIC PROTEIN-RELATED"/>
    <property type="match status" value="1"/>
</dbReference>
<dbReference type="SUPFAM" id="SSF141452">
    <property type="entry name" value="Hcp1-like"/>
    <property type="match status" value="1"/>
</dbReference>
<sequence length="161" mass="17405">MAVDMFLKLEGIEGETQDKDQKSKKSMDILAWSWGGSQSGTSHMGSGSGAGKVAVQDISLTKYVDRASPTLFKFLCNGKAISKGTLTVRKAGEKPVEYITIDMEQIIITSVSVGGSGGEDRLTENVSLNFRKFTYIYKPQKPDGSADGDVKVIWDIAEASE</sequence>
<evidence type="ECO:0000313" key="2">
    <source>
        <dbReference type="Proteomes" id="UP001244297"/>
    </source>
</evidence>
<evidence type="ECO:0000313" key="1">
    <source>
        <dbReference type="EMBL" id="MDN3573350.1"/>
    </source>
</evidence>